<dbReference type="SUPFAM" id="SSF50249">
    <property type="entry name" value="Nucleic acid-binding proteins"/>
    <property type="match status" value="1"/>
</dbReference>
<dbReference type="Gene3D" id="2.40.50.140">
    <property type="entry name" value="Nucleic acid-binding proteins"/>
    <property type="match status" value="1"/>
</dbReference>
<name>R4XIX9_TAPDE</name>
<protein>
    <recommendedName>
        <fullName evidence="4">tRNA-binding domain-containing protein</fullName>
    </recommendedName>
</protein>
<dbReference type="Pfam" id="PF01588">
    <property type="entry name" value="tRNA_bind"/>
    <property type="match status" value="1"/>
</dbReference>
<dbReference type="GO" id="GO:0000049">
    <property type="term" value="F:tRNA binding"/>
    <property type="evidence" value="ECO:0007669"/>
    <property type="project" value="UniProtKB-UniRule"/>
</dbReference>
<proteinExistence type="predicted"/>
<evidence type="ECO:0000313" key="5">
    <source>
        <dbReference type="EMBL" id="CCG84444.1"/>
    </source>
</evidence>
<dbReference type="Proteomes" id="UP000013776">
    <property type="component" value="Unassembled WGS sequence"/>
</dbReference>
<keyword evidence="2 3" id="KW-0694">RNA-binding</keyword>
<feature type="domain" description="TRNA-binding" evidence="4">
    <location>
        <begin position="42"/>
        <end position="151"/>
    </location>
</feature>
<dbReference type="EMBL" id="CAHR02000241">
    <property type="protein sequence ID" value="CCG84444.1"/>
    <property type="molecule type" value="Genomic_DNA"/>
</dbReference>
<accession>R4XIX9</accession>
<keyword evidence="6" id="KW-1185">Reference proteome</keyword>
<dbReference type="PROSITE" id="PS50886">
    <property type="entry name" value="TRBD"/>
    <property type="match status" value="1"/>
</dbReference>
<evidence type="ECO:0000259" key="4">
    <source>
        <dbReference type="PROSITE" id="PS50886"/>
    </source>
</evidence>
<dbReference type="AlphaFoldDB" id="R4XIX9"/>
<evidence type="ECO:0000256" key="1">
    <source>
        <dbReference type="ARBA" id="ARBA00022555"/>
    </source>
</evidence>
<gene>
    <name evidence="5" type="ORF">TAPDE_004915</name>
</gene>
<comment type="caution">
    <text evidence="5">The sequence shown here is derived from an EMBL/GenBank/DDBJ whole genome shotgun (WGS) entry which is preliminary data.</text>
</comment>
<evidence type="ECO:0000256" key="2">
    <source>
        <dbReference type="ARBA" id="ARBA00022884"/>
    </source>
</evidence>
<keyword evidence="1 3" id="KW-0820">tRNA-binding</keyword>
<organism evidence="5 6">
    <name type="scientific">Taphrina deformans (strain PYCC 5710 / ATCC 11124 / CBS 356.35 / IMI 108563 / JCM 9778 / NBRC 8474)</name>
    <name type="common">Peach leaf curl fungus</name>
    <name type="synonym">Lalaria deformans</name>
    <dbReference type="NCBI Taxonomy" id="1097556"/>
    <lineage>
        <taxon>Eukaryota</taxon>
        <taxon>Fungi</taxon>
        <taxon>Dikarya</taxon>
        <taxon>Ascomycota</taxon>
        <taxon>Taphrinomycotina</taxon>
        <taxon>Taphrinomycetes</taxon>
        <taxon>Taphrinales</taxon>
        <taxon>Taphrinaceae</taxon>
        <taxon>Taphrina</taxon>
    </lineage>
</organism>
<dbReference type="OrthoDB" id="197206at2759"/>
<reference evidence="5 6" key="1">
    <citation type="journal article" date="2013" name="MBio">
        <title>Genome sequencing of the plant pathogen Taphrina deformans, the causal agent of peach leaf curl.</title>
        <authorList>
            <person name="Cisse O.H."/>
            <person name="Almeida J.M.G.C.F."/>
            <person name="Fonseca A."/>
            <person name="Kumar A.A."/>
            <person name="Salojaervi J."/>
            <person name="Overmyer K."/>
            <person name="Hauser P.M."/>
            <person name="Pagni M."/>
        </authorList>
    </citation>
    <scope>NUCLEOTIDE SEQUENCE [LARGE SCALE GENOMIC DNA]</scope>
    <source>
        <strain evidence="6">PYCC 5710 / ATCC 11124 / CBS 356.35 / IMI 108563 / JCM 9778 / NBRC 8474</strain>
    </source>
</reference>
<dbReference type="VEuPathDB" id="FungiDB:TAPDE_004915"/>
<dbReference type="InterPro" id="IPR012340">
    <property type="entry name" value="NA-bd_OB-fold"/>
</dbReference>
<evidence type="ECO:0000256" key="3">
    <source>
        <dbReference type="PROSITE-ProRule" id="PRU00209"/>
    </source>
</evidence>
<dbReference type="InterPro" id="IPR002547">
    <property type="entry name" value="tRNA-bd_dom"/>
</dbReference>
<evidence type="ECO:0000313" key="6">
    <source>
        <dbReference type="Proteomes" id="UP000013776"/>
    </source>
</evidence>
<sequence>MWFRGQMTNNRLSKEELSKNIAAMLEDDHGQCAKDYPTNIDSTPNMSLLVGEIIHAAQDPANHEMQINNIRLSNVCSPRTILSGRTKLSPAELRGKKVVVAIANNLSLRHSRGIFSEGVLMCDASGNLLSPAQTTRIGGKVNLVGNGQILNHLQFNENGFVNFCHGTLSSEEGLLITKD</sequence>